<dbReference type="EMBL" id="JAACFV010000025">
    <property type="protein sequence ID" value="KAF7510948.1"/>
    <property type="molecule type" value="Genomic_DNA"/>
</dbReference>
<evidence type="ECO:0000313" key="1">
    <source>
        <dbReference type="EMBL" id="KAF7510948.1"/>
    </source>
</evidence>
<dbReference type="Proteomes" id="UP000606974">
    <property type="component" value="Unassembled WGS sequence"/>
</dbReference>
<accession>A0A8H7AKW8</accession>
<comment type="caution">
    <text evidence="1">The sequence shown here is derived from an EMBL/GenBank/DDBJ whole genome shotgun (WGS) entry which is preliminary data.</text>
</comment>
<reference evidence="1" key="1">
    <citation type="submission" date="2020-02" db="EMBL/GenBank/DDBJ databases">
        <authorList>
            <person name="Palmer J.M."/>
        </authorList>
    </citation>
    <scope>NUCLEOTIDE SEQUENCE</scope>
    <source>
        <strain evidence="1">EPUS1.4</strain>
        <tissue evidence="1">Thallus</tissue>
    </source>
</reference>
<proteinExistence type="predicted"/>
<name>A0A8H7AKW8_9EURO</name>
<sequence length="93" mass="11009">MWRSATRRRKEKPLRTVKHSTSKPVLCRLQRPVLRIEPLPLLAREKVDCLPIALPHPSVPFCDLLLHYLMFRQFDLSKKVEDGPEGLNFRHER</sequence>
<dbReference type="AlphaFoldDB" id="A0A8H7AKW8"/>
<keyword evidence="2" id="KW-1185">Reference proteome</keyword>
<organism evidence="1 2">
    <name type="scientific">Endocarpon pusillum</name>
    <dbReference type="NCBI Taxonomy" id="364733"/>
    <lineage>
        <taxon>Eukaryota</taxon>
        <taxon>Fungi</taxon>
        <taxon>Dikarya</taxon>
        <taxon>Ascomycota</taxon>
        <taxon>Pezizomycotina</taxon>
        <taxon>Eurotiomycetes</taxon>
        <taxon>Chaetothyriomycetidae</taxon>
        <taxon>Verrucariales</taxon>
        <taxon>Verrucariaceae</taxon>
        <taxon>Endocarpon</taxon>
    </lineage>
</organism>
<gene>
    <name evidence="1" type="ORF">GJ744_005778</name>
</gene>
<protein>
    <submittedName>
        <fullName evidence="1">Uncharacterized protein</fullName>
    </submittedName>
</protein>
<evidence type="ECO:0000313" key="2">
    <source>
        <dbReference type="Proteomes" id="UP000606974"/>
    </source>
</evidence>